<dbReference type="PANTHER" id="PTHR31495">
    <property type="entry name" value="PEROXYGENASE 3-RELATED"/>
    <property type="match status" value="1"/>
</dbReference>
<organism evidence="4 5">
    <name type="scientific">Lophium mytilinum</name>
    <dbReference type="NCBI Taxonomy" id="390894"/>
    <lineage>
        <taxon>Eukaryota</taxon>
        <taxon>Fungi</taxon>
        <taxon>Dikarya</taxon>
        <taxon>Ascomycota</taxon>
        <taxon>Pezizomycotina</taxon>
        <taxon>Dothideomycetes</taxon>
        <taxon>Pleosporomycetidae</taxon>
        <taxon>Mytilinidiales</taxon>
        <taxon>Mytilinidiaceae</taxon>
        <taxon>Lophium</taxon>
    </lineage>
</organism>
<reference evidence="4" key="1">
    <citation type="journal article" date="2020" name="Stud. Mycol.">
        <title>101 Dothideomycetes genomes: a test case for predicting lifestyles and emergence of pathogens.</title>
        <authorList>
            <person name="Haridas S."/>
            <person name="Albert R."/>
            <person name="Binder M."/>
            <person name="Bloem J."/>
            <person name="Labutti K."/>
            <person name="Salamov A."/>
            <person name="Andreopoulos B."/>
            <person name="Baker S."/>
            <person name="Barry K."/>
            <person name="Bills G."/>
            <person name="Bluhm B."/>
            <person name="Cannon C."/>
            <person name="Castanera R."/>
            <person name="Culley D."/>
            <person name="Daum C."/>
            <person name="Ezra D."/>
            <person name="Gonzalez J."/>
            <person name="Henrissat B."/>
            <person name="Kuo A."/>
            <person name="Liang C."/>
            <person name="Lipzen A."/>
            <person name="Lutzoni F."/>
            <person name="Magnuson J."/>
            <person name="Mondo S."/>
            <person name="Nolan M."/>
            <person name="Ohm R."/>
            <person name="Pangilinan J."/>
            <person name="Park H.-J."/>
            <person name="Ramirez L."/>
            <person name="Alfaro M."/>
            <person name="Sun H."/>
            <person name="Tritt A."/>
            <person name="Yoshinaga Y."/>
            <person name="Zwiers L.-H."/>
            <person name="Turgeon B."/>
            <person name="Goodwin S."/>
            <person name="Spatafora J."/>
            <person name="Crous P."/>
            <person name="Grigoriev I."/>
        </authorList>
    </citation>
    <scope>NUCLEOTIDE SEQUENCE</scope>
    <source>
        <strain evidence="4">CBS 269.34</strain>
    </source>
</reference>
<feature type="region of interest" description="Disordered" evidence="2">
    <location>
        <begin position="1"/>
        <end position="24"/>
    </location>
</feature>
<keyword evidence="5" id="KW-1185">Reference proteome</keyword>
<evidence type="ECO:0000313" key="4">
    <source>
        <dbReference type="EMBL" id="KAF2489485.1"/>
    </source>
</evidence>
<dbReference type="PANTHER" id="PTHR31495:SF0">
    <property type="entry name" value="BINDING PROTEIN CALEOSIN, PUTATIVE (AFU_ORTHOLOGUE AFUA_5G13750)-RELATED"/>
    <property type="match status" value="1"/>
</dbReference>
<dbReference type="InterPro" id="IPR011992">
    <property type="entry name" value="EF-hand-dom_pair"/>
</dbReference>
<dbReference type="AlphaFoldDB" id="A0A6A6QAR6"/>
<dbReference type="EMBL" id="MU004199">
    <property type="protein sequence ID" value="KAF2489485.1"/>
    <property type="molecule type" value="Genomic_DNA"/>
</dbReference>
<feature type="domain" description="EF-hand" evidence="3">
    <location>
        <begin position="169"/>
        <end position="204"/>
    </location>
</feature>
<protein>
    <submittedName>
        <fullName evidence="4">Caleosin-domain-containing protein</fullName>
    </submittedName>
</protein>
<evidence type="ECO:0000256" key="1">
    <source>
        <dbReference type="ARBA" id="ARBA00006765"/>
    </source>
</evidence>
<dbReference type="GO" id="GO:0005509">
    <property type="term" value="F:calcium ion binding"/>
    <property type="evidence" value="ECO:0007669"/>
    <property type="project" value="InterPro"/>
</dbReference>
<accession>A0A6A6QAR6</accession>
<dbReference type="OrthoDB" id="640742at2759"/>
<dbReference type="InterPro" id="IPR002048">
    <property type="entry name" value="EF_hand_dom"/>
</dbReference>
<comment type="similarity">
    <text evidence="1">Belongs to the caleosin family.</text>
</comment>
<dbReference type="Gene3D" id="1.10.238.10">
    <property type="entry name" value="EF-hand"/>
    <property type="match status" value="1"/>
</dbReference>
<evidence type="ECO:0000259" key="3">
    <source>
        <dbReference type="PROSITE" id="PS50222"/>
    </source>
</evidence>
<dbReference type="InterPro" id="IPR007736">
    <property type="entry name" value="Caleosin-related"/>
</dbReference>
<dbReference type="Proteomes" id="UP000799750">
    <property type="component" value="Unassembled WGS sequence"/>
</dbReference>
<evidence type="ECO:0000313" key="5">
    <source>
        <dbReference type="Proteomes" id="UP000799750"/>
    </source>
</evidence>
<dbReference type="GO" id="GO:0004497">
    <property type="term" value="F:monooxygenase activity"/>
    <property type="evidence" value="ECO:0007669"/>
    <property type="project" value="TreeGrafter"/>
</dbReference>
<name>A0A6A6QAR6_9PEZI</name>
<dbReference type="Pfam" id="PF05042">
    <property type="entry name" value="Caleosin"/>
    <property type="match status" value="1"/>
</dbReference>
<dbReference type="SUPFAM" id="SSF47473">
    <property type="entry name" value="EF-hand"/>
    <property type="match status" value="1"/>
</dbReference>
<gene>
    <name evidence="4" type="ORF">BU16DRAFT_544861</name>
</gene>
<sequence length="265" mass="29225">MISLKEPSNETSPTPKKHLDDSTTYATSLPTVPITLKRPPYIPTPHSSALTNAGVARANIAASAESPNGTTTNNWAGRHAHQTVLQQHCAFFDRDGDGVIWPRDTWHSFRELGFSWPIALFGAYIIHAALSYPTQSSLLPDPCFRIWVDGVHRDKHGSGSMSYDAEGRFRPQQFEDFFAKYDKEGKGGLTKGDVATALRGQALAFDVFGGTAAALEWTATYLLLWPDDGVMKKDDVRRIFDGSIFYQKAEEYRGKKLKGGSKVAA</sequence>
<dbReference type="PROSITE" id="PS50222">
    <property type="entry name" value="EF_HAND_2"/>
    <property type="match status" value="1"/>
</dbReference>
<proteinExistence type="inferred from homology"/>
<evidence type="ECO:0000256" key="2">
    <source>
        <dbReference type="SAM" id="MobiDB-lite"/>
    </source>
</evidence>